<organism evidence="2 3">
    <name type="scientific">Sporolactobacillus shoreicorticis</name>
    <dbReference type="NCBI Taxonomy" id="1923877"/>
    <lineage>
        <taxon>Bacteria</taxon>
        <taxon>Bacillati</taxon>
        <taxon>Bacillota</taxon>
        <taxon>Bacilli</taxon>
        <taxon>Bacillales</taxon>
        <taxon>Sporolactobacillaceae</taxon>
        <taxon>Sporolactobacillus</taxon>
    </lineage>
</organism>
<dbReference type="InterPro" id="IPR000182">
    <property type="entry name" value="GNAT_dom"/>
</dbReference>
<dbReference type="EMBL" id="JBHUMQ010000015">
    <property type="protein sequence ID" value="MFD2693256.1"/>
    <property type="molecule type" value="Genomic_DNA"/>
</dbReference>
<name>A0ABW5S0Y0_9BACL</name>
<dbReference type="GO" id="GO:0016746">
    <property type="term" value="F:acyltransferase activity"/>
    <property type="evidence" value="ECO:0007669"/>
    <property type="project" value="UniProtKB-KW"/>
</dbReference>
<dbReference type="RefSeq" id="WP_290446270.1">
    <property type="nucleotide sequence ID" value="NZ_JAMXWM010000002.1"/>
</dbReference>
<evidence type="ECO:0000259" key="1">
    <source>
        <dbReference type="PROSITE" id="PS51186"/>
    </source>
</evidence>
<dbReference type="PROSITE" id="PS51186">
    <property type="entry name" value="GNAT"/>
    <property type="match status" value="1"/>
</dbReference>
<gene>
    <name evidence="2" type="ORF">ACFSUE_06375</name>
</gene>
<proteinExistence type="predicted"/>
<accession>A0ABW5S0Y0</accession>
<comment type="caution">
    <text evidence="2">The sequence shown here is derived from an EMBL/GenBank/DDBJ whole genome shotgun (WGS) entry which is preliminary data.</text>
</comment>
<keyword evidence="2" id="KW-0012">Acyltransferase</keyword>
<evidence type="ECO:0000313" key="3">
    <source>
        <dbReference type="Proteomes" id="UP001597399"/>
    </source>
</evidence>
<evidence type="ECO:0000313" key="2">
    <source>
        <dbReference type="EMBL" id="MFD2693256.1"/>
    </source>
</evidence>
<dbReference type="SUPFAM" id="SSF55729">
    <property type="entry name" value="Acyl-CoA N-acyltransferases (Nat)"/>
    <property type="match status" value="1"/>
</dbReference>
<sequence length="124" mass="14772">MLRDLQIAEMMGRKNMGIFLRSSMQLIGVLDYMEQTDNKKRSIGLIMIHKEFQKHGFDLEIIKAFLEWCRRQEFFNIQVAVLENNPLALKFWSHLGFKQYSIKEKRTPLELRKLICLHLSLDSK</sequence>
<dbReference type="Proteomes" id="UP001597399">
    <property type="component" value="Unassembled WGS sequence"/>
</dbReference>
<keyword evidence="3" id="KW-1185">Reference proteome</keyword>
<dbReference type="InterPro" id="IPR016181">
    <property type="entry name" value="Acyl_CoA_acyltransferase"/>
</dbReference>
<feature type="domain" description="N-acetyltransferase" evidence="1">
    <location>
        <begin position="1"/>
        <end position="116"/>
    </location>
</feature>
<protein>
    <submittedName>
        <fullName evidence="2">GNAT family N-acetyltransferase</fullName>
        <ecNumber evidence="2">2.3.1.-</ecNumber>
    </submittedName>
</protein>
<dbReference type="EC" id="2.3.1.-" evidence="2"/>
<dbReference type="Pfam" id="PF00583">
    <property type="entry name" value="Acetyltransf_1"/>
    <property type="match status" value="1"/>
</dbReference>
<reference evidence="3" key="1">
    <citation type="journal article" date="2019" name="Int. J. Syst. Evol. Microbiol.">
        <title>The Global Catalogue of Microorganisms (GCM) 10K type strain sequencing project: providing services to taxonomists for standard genome sequencing and annotation.</title>
        <authorList>
            <consortium name="The Broad Institute Genomics Platform"/>
            <consortium name="The Broad Institute Genome Sequencing Center for Infectious Disease"/>
            <person name="Wu L."/>
            <person name="Ma J."/>
        </authorList>
    </citation>
    <scope>NUCLEOTIDE SEQUENCE [LARGE SCALE GENOMIC DNA]</scope>
    <source>
        <strain evidence="3">TISTR 2466</strain>
    </source>
</reference>
<dbReference type="Gene3D" id="3.40.630.30">
    <property type="match status" value="1"/>
</dbReference>
<keyword evidence="2" id="KW-0808">Transferase</keyword>